<dbReference type="RefSeq" id="XP_007723514.1">
    <property type="nucleotide sequence ID" value="XM_007725324.1"/>
</dbReference>
<dbReference type="EMBL" id="AMWN01000003">
    <property type="protein sequence ID" value="EXJ91320.1"/>
    <property type="molecule type" value="Genomic_DNA"/>
</dbReference>
<keyword evidence="3" id="KW-1185">Reference proteome</keyword>
<evidence type="ECO:0000313" key="2">
    <source>
        <dbReference type="EMBL" id="EXJ91320.1"/>
    </source>
</evidence>
<dbReference type="AlphaFoldDB" id="W9YNR3"/>
<dbReference type="STRING" id="1182541.W9YNR3"/>
<dbReference type="Proteomes" id="UP000019484">
    <property type="component" value="Unassembled WGS sequence"/>
</dbReference>
<dbReference type="HOGENOM" id="CLU_019419_1_1_1"/>
<feature type="compositionally biased region" description="Basic and acidic residues" evidence="1">
    <location>
        <begin position="150"/>
        <end position="163"/>
    </location>
</feature>
<dbReference type="GeneID" id="19159313"/>
<feature type="region of interest" description="Disordered" evidence="1">
    <location>
        <begin position="435"/>
        <end position="462"/>
    </location>
</feature>
<evidence type="ECO:0000313" key="3">
    <source>
        <dbReference type="Proteomes" id="UP000019484"/>
    </source>
</evidence>
<sequence>MLSIPRGPPAIVLGPHLYSLSNHGAFHRYSAAISRLFIYCDTSTGIANVNAYQTDSPDRYRWPNISARLQNLRNLLSSERHLGADQRRAFEAIDREMDQMAADRLAARERRRRGDPETHIQDRDAHSVSESPPQSATSASLVRARRRAVRPSERLQRYQRERIGQSGRAATSDTFVSPSELSPASPAQTSRGDRLRPKRRKLDDGSYEENNQTFSYGHLGQVIPGQLRMEVASCDGGEYSDPHVPVNSYPQNVLRDDNTVYCTKNNRCNLVLKHVGGMPFSLTQIVVKAPATGYDCPIQEGMVFVAMDDEKLLDNTSRYEIRWSPKAYRHYPGRAEGVSLSEEYFQLARAAHDPIDRSLFLNNPANEEEAEGQEDNDDDLGVSLVPGFTVSVADRSDEEDVRRSQSPIPPWQDEEYSLRAYVDRPRPVYLASERNDGLWSSSSDSEGYEPEAEPLDDRERHRRQVLETESNLAQRNRLLDLMRAQQIRDNDEVFGRRGHQEGRDDEIGLHNRRSTPSRIELRSFTPTGGAPNPPDRSEEHPSTSMGSGEPTSKHFVSQAGGSSSSRSDVIPPHARFFINRTNCSTTIKFDPPISGRFILIKLWAQCPSANIDVQAILAYGYGGPRFFPSTGFR</sequence>
<feature type="compositionally biased region" description="Polar residues" evidence="1">
    <location>
        <begin position="168"/>
        <end position="190"/>
    </location>
</feature>
<accession>W9YNR3</accession>
<feature type="region of interest" description="Disordered" evidence="1">
    <location>
        <begin position="491"/>
        <end position="570"/>
    </location>
</feature>
<dbReference type="OrthoDB" id="2351940at2759"/>
<dbReference type="eggNOG" id="ENOG502S728">
    <property type="taxonomic scope" value="Eukaryota"/>
</dbReference>
<reference evidence="2 3" key="1">
    <citation type="submission" date="2013-03" db="EMBL/GenBank/DDBJ databases">
        <title>The Genome Sequence of Capronia coronata CBS 617.96.</title>
        <authorList>
            <consortium name="The Broad Institute Genomics Platform"/>
            <person name="Cuomo C."/>
            <person name="de Hoog S."/>
            <person name="Gorbushina A."/>
            <person name="Walker B."/>
            <person name="Young S.K."/>
            <person name="Zeng Q."/>
            <person name="Gargeya S."/>
            <person name="Fitzgerald M."/>
            <person name="Haas B."/>
            <person name="Abouelleil A."/>
            <person name="Allen A.W."/>
            <person name="Alvarado L."/>
            <person name="Arachchi H.M."/>
            <person name="Berlin A.M."/>
            <person name="Chapman S.B."/>
            <person name="Gainer-Dewar J."/>
            <person name="Goldberg J."/>
            <person name="Griggs A."/>
            <person name="Gujja S."/>
            <person name="Hansen M."/>
            <person name="Howarth C."/>
            <person name="Imamovic A."/>
            <person name="Ireland A."/>
            <person name="Larimer J."/>
            <person name="McCowan C."/>
            <person name="Murphy C."/>
            <person name="Pearson M."/>
            <person name="Poon T.W."/>
            <person name="Priest M."/>
            <person name="Roberts A."/>
            <person name="Saif S."/>
            <person name="Shea T."/>
            <person name="Sisk P."/>
            <person name="Sykes S."/>
            <person name="Wortman J."/>
            <person name="Nusbaum C."/>
            <person name="Birren B."/>
        </authorList>
    </citation>
    <scope>NUCLEOTIDE SEQUENCE [LARGE SCALE GENOMIC DNA]</scope>
    <source>
        <strain evidence="2 3">CBS 617.96</strain>
    </source>
</reference>
<feature type="compositionally biased region" description="Basic and acidic residues" evidence="1">
    <location>
        <begin position="491"/>
        <end position="509"/>
    </location>
</feature>
<organism evidence="2 3">
    <name type="scientific">Capronia coronata CBS 617.96</name>
    <dbReference type="NCBI Taxonomy" id="1182541"/>
    <lineage>
        <taxon>Eukaryota</taxon>
        <taxon>Fungi</taxon>
        <taxon>Dikarya</taxon>
        <taxon>Ascomycota</taxon>
        <taxon>Pezizomycotina</taxon>
        <taxon>Eurotiomycetes</taxon>
        <taxon>Chaetothyriomycetidae</taxon>
        <taxon>Chaetothyriales</taxon>
        <taxon>Herpotrichiellaceae</taxon>
        <taxon>Capronia</taxon>
    </lineage>
</organism>
<proteinExistence type="predicted"/>
<name>W9YNR3_9EURO</name>
<protein>
    <submittedName>
        <fullName evidence="2">Uncharacterized protein</fullName>
    </submittedName>
</protein>
<feature type="compositionally biased region" description="Basic and acidic residues" evidence="1">
    <location>
        <begin position="107"/>
        <end position="127"/>
    </location>
</feature>
<comment type="caution">
    <text evidence="2">The sequence shown here is derived from an EMBL/GenBank/DDBJ whole genome shotgun (WGS) entry which is preliminary data.</text>
</comment>
<feature type="compositionally biased region" description="Acidic residues" evidence="1">
    <location>
        <begin position="446"/>
        <end position="456"/>
    </location>
</feature>
<gene>
    <name evidence="2" type="ORF">A1O1_04432</name>
</gene>
<evidence type="ECO:0000256" key="1">
    <source>
        <dbReference type="SAM" id="MobiDB-lite"/>
    </source>
</evidence>
<feature type="region of interest" description="Disordered" evidence="1">
    <location>
        <begin position="107"/>
        <end position="213"/>
    </location>
</feature>